<comment type="caution">
    <text evidence="1">The sequence shown here is derived from an EMBL/GenBank/DDBJ whole genome shotgun (WGS) entry which is preliminary data.</text>
</comment>
<name>A0A5R8QA66_9FIRM</name>
<dbReference type="EMBL" id="VBWP01000008">
    <property type="protein sequence ID" value="TLG72525.1"/>
    <property type="molecule type" value="Genomic_DNA"/>
</dbReference>
<dbReference type="AlphaFoldDB" id="A0A5R8QA66"/>
<reference evidence="1 2" key="1">
    <citation type="submission" date="2019-05" db="EMBL/GenBank/DDBJ databases">
        <title>Culicoidintestinum kansasii gen. nov., sp. nov. from the gastrointestinal tract of the biting midge, Culicoides sonorensis.</title>
        <authorList>
            <person name="Neupane S."/>
            <person name="Ghosh A."/>
            <person name="Gunther S."/>
            <person name="Martin K."/>
            <person name="Zurek L."/>
        </authorList>
    </citation>
    <scope>NUCLEOTIDE SEQUENCE [LARGE SCALE GENOMIC DNA]</scope>
    <source>
        <strain evidence="1 2">CS-1</strain>
    </source>
</reference>
<keyword evidence="2" id="KW-1185">Reference proteome</keyword>
<accession>A0A5R8QA66</accession>
<dbReference type="Pfam" id="PF20092">
    <property type="entry name" value="DUF6483"/>
    <property type="match status" value="1"/>
</dbReference>
<dbReference type="InParanoid" id="A0A5R8QA66"/>
<evidence type="ECO:0000313" key="1">
    <source>
        <dbReference type="EMBL" id="TLG72525.1"/>
    </source>
</evidence>
<proteinExistence type="predicted"/>
<organism evidence="1 2">
    <name type="scientific">Culicoidibacter larvae</name>
    <dbReference type="NCBI Taxonomy" id="2579976"/>
    <lineage>
        <taxon>Bacteria</taxon>
        <taxon>Bacillati</taxon>
        <taxon>Bacillota</taxon>
        <taxon>Culicoidibacteria</taxon>
        <taxon>Culicoidibacterales</taxon>
        <taxon>Culicoidibacteraceae</taxon>
        <taxon>Culicoidibacter</taxon>
    </lineage>
</organism>
<protein>
    <submittedName>
        <fullName evidence="1">Uncharacterized protein</fullName>
    </submittedName>
</protein>
<sequence>MMFKQDYIIRQIESLSSLLAKLLFNKDSTTYDLPSQEAYGQSDLLYKQLEALLAEGKINEAEDTLFKELDGGNLRYFELALDFYGKLNGFDDQYLAAHNYSREEIEEGLKAIAERFGLPL</sequence>
<dbReference type="RefSeq" id="WP_138191571.1">
    <property type="nucleotide sequence ID" value="NZ_VBWP01000008.1"/>
</dbReference>
<dbReference type="OrthoDB" id="1650869at2"/>
<dbReference type="Proteomes" id="UP000306912">
    <property type="component" value="Unassembled WGS sequence"/>
</dbReference>
<dbReference type="InterPro" id="IPR045507">
    <property type="entry name" value="DUF6483"/>
</dbReference>
<gene>
    <name evidence="1" type="ORF">FEZ08_09055</name>
</gene>
<evidence type="ECO:0000313" key="2">
    <source>
        <dbReference type="Proteomes" id="UP000306912"/>
    </source>
</evidence>